<dbReference type="EMBL" id="BDQV01000278">
    <property type="protein sequence ID" value="GAY61674.1"/>
    <property type="molecule type" value="Genomic_DNA"/>
</dbReference>
<dbReference type="Proteomes" id="UP000236630">
    <property type="component" value="Unassembled WGS sequence"/>
</dbReference>
<proteinExistence type="predicted"/>
<sequence length="144" mass="15698">MEKPPTPNSLPLPNDKPKNTQKKKVPSPQELISHYTTQGLDQEQASIKVIEDLQNVLFRIIASNNKNRKDKLMAEASKKIDVVNSRVAIVDMKLDSKPGFLETFGIGIASGAALNGIGSVWPLVVKGFGQIWRTATDPSSSTNT</sequence>
<evidence type="ECO:0000313" key="3">
    <source>
        <dbReference type="Proteomes" id="UP000236630"/>
    </source>
</evidence>
<evidence type="ECO:0008006" key="4">
    <source>
        <dbReference type="Google" id="ProtNLM"/>
    </source>
</evidence>
<reference evidence="2 3" key="1">
    <citation type="journal article" date="2017" name="Front. Genet.">
        <title>Draft sequencing of the heterozygous diploid genome of Satsuma (Citrus unshiu Marc.) using a hybrid assembly approach.</title>
        <authorList>
            <person name="Shimizu T."/>
            <person name="Tanizawa Y."/>
            <person name="Mochizuki T."/>
            <person name="Nagasaki H."/>
            <person name="Yoshioka T."/>
            <person name="Toyoda A."/>
            <person name="Fujiyama A."/>
            <person name="Kaminuma E."/>
            <person name="Nakamura Y."/>
        </authorList>
    </citation>
    <scope>NUCLEOTIDE SEQUENCE [LARGE SCALE GENOMIC DNA]</scope>
    <source>
        <strain evidence="3">cv. Miyagawa wase</strain>
    </source>
</reference>
<feature type="compositionally biased region" description="Pro residues" evidence="1">
    <location>
        <begin position="1"/>
        <end position="10"/>
    </location>
</feature>
<accession>A0A2H5QAL3</accession>
<evidence type="ECO:0000313" key="2">
    <source>
        <dbReference type="EMBL" id="GAY61674.1"/>
    </source>
</evidence>
<organism evidence="2 3">
    <name type="scientific">Citrus unshiu</name>
    <name type="common">Satsuma mandarin</name>
    <name type="synonym">Citrus nobilis var. unshiu</name>
    <dbReference type="NCBI Taxonomy" id="55188"/>
    <lineage>
        <taxon>Eukaryota</taxon>
        <taxon>Viridiplantae</taxon>
        <taxon>Streptophyta</taxon>
        <taxon>Embryophyta</taxon>
        <taxon>Tracheophyta</taxon>
        <taxon>Spermatophyta</taxon>
        <taxon>Magnoliopsida</taxon>
        <taxon>eudicotyledons</taxon>
        <taxon>Gunneridae</taxon>
        <taxon>Pentapetalae</taxon>
        <taxon>rosids</taxon>
        <taxon>malvids</taxon>
        <taxon>Sapindales</taxon>
        <taxon>Rutaceae</taxon>
        <taxon>Aurantioideae</taxon>
        <taxon>Citrus</taxon>
    </lineage>
</organism>
<evidence type="ECO:0000256" key="1">
    <source>
        <dbReference type="SAM" id="MobiDB-lite"/>
    </source>
</evidence>
<comment type="caution">
    <text evidence="2">The sequence shown here is derived from an EMBL/GenBank/DDBJ whole genome shotgun (WGS) entry which is preliminary data.</text>
</comment>
<gene>
    <name evidence="2" type="ORF">CUMW_211880</name>
</gene>
<protein>
    <recommendedName>
        <fullName evidence="4">Ribosomal protein-like protein</fullName>
    </recommendedName>
</protein>
<dbReference type="AlphaFoldDB" id="A0A2H5QAL3"/>
<keyword evidence="3" id="KW-1185">Reference proteome</keyword>
<name>A0A2H5QAL3_CITUN</name>
<feature type="region of interest" description="Disordered" evidence="1">
    <location>
        <begin position="1"/>
        <end position="29"/>
    </location>
</feature>